<reference evidence="1 2" key="2">
    <citation type="journal article" date="2022" name="Mol. Ecol. Resour.">
        <title>The genomes of chicory, endive, great burdock and yacon provide insights into Asteraceae paleo-polyploidization history and plant inulin production.</title>
        <authorList>
            <person name="Fan W."/>
            <person name="Wang S."/>
            <person name="Wang H."/>
            <person name="Wang A."/>
            <person name="Jiang F."/>
            <person name="Liu H."/>
            <person name="Zhao H."/>
            <person name="Xu D."/>
            <person name="Zhang Y."/>
        </authorList>
    </citation>
    <scope>NUCLEOTIDE SEQUENCE [LARGE SCALE GENOMIC DNA]</scope>
    <source>
        <strain evidence="2">cv. Punajuju</strain>
        <tissue evidence="1">Leaves</tissue>
    </source>
</reference>
<proteinExistence type="predicted"/>
<gene>
    <name evidence="1" type="ORF">L2E82_38145</name>
</gene>
<sequence length="71" mass="8189">MNQGRSSTPTPKSLLQVSFFLPLATITLKLKSPLYNLPINGVRSNSRFLRFRNHPQHNRNTPRSLNLIQFL</sequence>
<evidence type="ECO:0000313" key="2">
    <source>
        <dbReference type="Proteomes" id="UP001055811"/>
    </source>
</evidence>
<protein>
    <submittedName>
        <fullName evidence="1">Uncharacterized protein</fullName>
    </submittedName>
</protein>
<dbReference type="EMBL" id="CM042015">
    <property type="protein sequence ID" value="KAI3708731.1"/>
    <property type="molecule type" value="Genomic_DNA"/>
</dbReference>
<name>A0ACB9AGT7_CICIN</name>
<organism evidence="1 2">
    <name type="scientific">Cichorium intybus</name>
    <name type="common">Chicory</name>
    <dbReference type="NCBI Taxonomy" id="13427"/>
    <lineage>
        <taxon>Eukaryota</taxon>
        <taxon>Viridiplantae</taxon>
        <taxon>Streptophyta</taxon>
        <taxon>Embryophyta</taxon>
        <taxon>Tracheophyta</taxon>
        <taxon>Spermatophyta</taxon>
        <taxon>Magnoliopsida</taxon>
        <taxon>eudicotyledons</taxon>
        <taxon>Gunneridae</taxon>
        <taxon>Pentapetalae</taxon>
        <taxon>asterids</taxon>
        <taxon>campanulids</taxon>
        <taxon>Asterales</taxon>
        <taxon>Asteraceae</taxon>
        <taxon>Cichorioideae</taxon>
        <taxon>Cichorieae</taxon>
        <taxon>Cichoriinae</taxon>
        <taxon>Cichorium</taxon>
    </lineage>
</organism>
<keyword evidence="2" id="KW-1185">Reference proteome</keyword>
<accession>A0ACB9AGT7</accession>
<reference evidence="2" key="1">
    <citation type="journal article" date="2022" name="Mol. Ecol. Resour.">
        <title>The genomes of chicory, endive, great burdock and yacon provide insights into Asteraceae palaeo-polyploidization history and plant inulin production.</title>
        <authorList>
            <person name="Fan W."/>
            <person name="Wang S."/>
            <person name="Wang H."/>
            <person name="Wang A."/>
            <person name="Jiang F."/>
            <person name="Liu H."/>
            <person name="Zhao H."/>
            <person name="Xu D."/>
            <person name="Zhang Y."/>
        </authorList>
    </citation>
    <scope>NUCLEOTIDE SEQUENCE [LARGE SCALE GENOMIC DNA]</scope>
    <source>
        <strain evidence="2">cv. Punajuju</strain>
    </source>
</reference>
<evidence type="ECO:0000313" key="1">
    <source>
        <dbReference type="EMBL" id="KAI3708731.1"/>
    </source>
</evidence>
<comment type="caution">
    <text evidence="1">The sequence shown here is derived from an EMBL/GenBank/DDBJ whole genome shotgun (WGS) entry which is preliminary data.</text>
</comment>
<dbReference type="Proteomes" id="UP001055811">
    <property type="component" value="Linkage Group LG07"/>
</dbReference>